<comment type="caution">
    <text evidence="1">The sequence shown here is derived from an EMBL/GenBank/DDBJ whole genome shotgun (WGS) entry which is preliminary data.</text>
</comment>
<gene>
    <name evidence="1" type="ORF">PG994_012539</name>
</gene>
<proteinExistence type="predicted"/>
<accession>A0ABR1TYR0</accession>
<evidence type="ECO:0000313" key="2">
    <source>
        <dbReference type="Proteomes" id="UP001480595"/>
    </source>
</evidence>
<dbReference type="EMBL" id="JAQQWL010000011">
    <property type="protein sequence ID" value="KAK8050809.1"/>
    <property type="molecule type" value="Genomic_DNA"/>
</dbReference>
<reference evidence="1 2" key="1">
    <citation type="submission" date="2023-01" db="EMBL/GenBank/DDBJ databases">
        <title>Analysis of 21 Apiospora genomes using comparative genomics revels a genus with tremendous synthesis potential of carbohydrate active enzymes and secondary metabolites.</title>
        <authorList>
            <person name="Sorensen T."/>
        </authorList>
    </citation>
    <scope>NUCLEOTIDE SEQUENCE [LARGE SCALE GENOMIC DNA]</scope>
    <source>
        <strain evidence="1 2">CBS 135458</strain>
    </source>
</reference>
<dbReference type="RefSeq" id="XP_066713058.1">
    <property type="nucleotide sequence ID" value="XM_066863948.1"/>
</dbReference>
<dbReference type="GeneID" id="92097011"/>
<keyword evidence="2" id="KW-1185">Reference proteome</keyword>
<organism evidence="1 2">
    <name type="scientific">Apiospora phragmitis</name>
    <dbReference type="NCBI Taxonomy" id="2905665"/>
    <lineage>
        <taxon>Eukaryota</taxon>
        <taxon>Fungi</taxon>
        <taxon>Dikarya</taxon>
        <taxon>Ascomycota</taxon>
        <taxon>Pezizomycotina</taxon>
        <taxon>Sordariomycetes</taxon>
        <taxon>Xylariomycetidae</taxon>
        <taxon>Amphisphaeriales</taxon>
        <taxon>Apiosporaceae</taxon>
        <taxon>Apiospora</taxon>
    </lineage>
</organism>
<sequence>MVNQANDPRWNIGYETEPVPSRLGLEEHYLIQEGFLCYELYCRLFYHGDRGLHFATRCRSQFELFRLGNPTNLFSAIQVVHNIHGNNLLKVLSIEGLPSASLDASGAGPEQWQVDNSHAVSQVSLIGRKTQLPALFDLLRHSVCYQGEPMFSFNTDKYDLVQIFPFHEAHKGISSLFIPRYQFSQPDYEQLHLVSAYLSEDHLIDEYTVYKTRHDWYMGPWFQDWDWLEIGSPMLQLHAHLTVPETKGSPWDEIRRYDQHRSVTRAHEKWKKE</sequence>
<name>A0ABR1TYR0_9PEZI</name>
<evidence type="ECO:0000313" key="1">
    <source>
        <dbReference type="EMBL" id="KAK8050809.1"/>
    </source>
</evidence>
<protein>
    <submittedName>
        <fullName evidence="1">Uncharacterized protein</fullName>
    </submittedName>
</protein>
<dbReference type="Proteomes" id="UP001480595">
    <property type="component" value="Unassembled WGS sequence"/>
</dbReference>